<evidence type="ECO:0000313" key="3">
    <source>
        <dbReference type="Proteomes" id="UP000838756"/>
    </source>
</evidence>
<reference evidence="2" key="1">
    <citation type="submission" date="2022-03" db="EMBL/GenBank/DDBJ databases">
        <authorList>
            <person name="Lindestad O."/>
        </authorList>
    </citation>
    <scope>NUCLEOTIDE SEQUENCE</scope>
</reference>
<name>A0A8S4RQ99_9NEOP</name>
<protein>
    <submittedName>
        <fullName evidence="2">Jg13743 protein</fullName>
    </submittedName>
</protein>
<dbReference type="OrthoDB" id="7615861at2759"/>
<evidence type="ECO:0000256" key="1">
    <source>
        <dbReference type="SAM" id="MobiDB-lite"/>
    </source>
</evidence>
<keyword evidence="3" id="KW-1185">Reference proteome</keyword>
<feature type="region of interest" description="Disordered" evidence="1">
    <location>
        <begin position="1"/>
        <end position="30"/>
    </location>
</feature>
<dbReference type="EMBL" id="CAKXAJ010025409">
    <property type="protein sequence ID" value="CAH2238935.1"/>
    <property type="molecule type" value="Genomic_DNA"/>
</dbReference>
<dbReference type="AlphaFoldDB" id="A0A8S4RQ99"/>
<accession>A0A8S4RQ99</accession>
<organism evidence="2 3">
    <name type="scientific">Pararge aegeria aegeria</name>
    <dbReference type="NCBI Taxonomy" id="348720"/>
    <lineage>
        <taxon>Eukaryota</taxon>
        <taxon>Metazoa</taxon>
        <taxon>Ecdysozoa</taxon>
        <taxon>Arthropoda</taxon>
        <taxon>Hexapoda</taxon>
        <taxon>Insecta</taxon>
        <taxon>Pterygota</taxon>
        <taxon>Neoptera</taxon>
        <taxon>Endopterygota</taxon>
        <taxon>Lepidoptera</taxon>
        <taxon>Glossata</taxon>
        <taxon>Ditrysia</taxon>
        <taxon>Papilionoidea</taxon>
        <taxon>Nymphalidae</taxon>
        <taxon>Satyrinae</taxon>
        <taxon>Satyrini</taxon>
        <taxon>Parargina</taxon>
        <taxon>Pararge</taxon>
    </lineage>
</organism>
<gene>
    <name evidence="2" type="primary">jg13743</name>
    <name evidence="2" type="ORF">PAEG_LOCUS15959</name>
</gene>
<sequence>MSRHQLRVPELRVSGAPEQEEPDNPPSALPPFALTLASIPRRRHSWICGDYIMDPLALTALLMFQNIAQQSSLASSSLIRVPKLRKSKSVPILCGKGHSIKKGTVRQFL</sequence>
<proteinExistence type="predicted"/>
<evidence type="ECO:0000313" key="2">
    <source>
        <dbReference type="EMBL" id="CAH2238935.1"/>
    </source>
</evidence>
<dbReference type="Proteomes" id="UP000838756">
    <property type="component" value="Unassembled WGS sequence"/>
</dbReference>
<comment type="caution">
    <text evidence="2">The sequence shown here is derived from an EMBL/GenBank/DDBJ whole genome shotgun (WGS) entry which is preliminary data.</text>
</comment>